<dbReference type="InterPro" id="IPR006073">
    <property type="entry name" value="GTP-bd"/>
</dbReference>
<dbReference type="OrthoDB" id="303967at2759"/>
<dbReference type="AlphaFoldDB" id="A0A8S1M0J1"/>
<reference evidence="2" key="1">
    <citation type="submission" date="2021-01" db="EMBL/GenBank/DDBJ databases">
        <authorList>
            <consortium name="Genoscope - CEA"/>
            <person name="William W."/>
        </authorList>
    </citation>
    <scope>NUCLEOTIDE SEQUENCE</scope>
</reference>
<protein>
    <recommendedName>
        <fullName evidence="1">G domain-containing protein</fullName>
    </recommendedName>
</protein>
<comment type="caution">
    <text evidence="2">The sequence shown here is derived from an EMBL/GenBank/DDBJ whole genome shotgun (WGS) entry which is preliminary data.</text>
</comment>
<evidence type="ECO:0000313" key="2">
    <source>
        <dbReference type="EMBL" id="CAD8071323.1"/>
    </source>
</evidence>
<name>A0A8S1M0J1_9CILI</name>
<evidence type="ECO:0000313" key="3">
    <source>
        <dbReference type="Proteomes" id="UP000692954"/>
    </source>
</evidence>
<feature type="domain" description="G" evidence="1">
    <location>
        <begin position="42"/>
        <end position="187"/>
    </location>
</feature>
<sequence>MDKIEQMNEIGENIIADVIVRIKKNFTRFQQYMNKYRDKKVIILCGNTGAGKSSIYNWLLGADFKMKQENGVDYLQPHHYDEKMYISKMGTNTNSITETSIYQYIEELDHILVDLPGFESTKGDYHKLFIDLLFHKITTTFQTKIVYVLDNPQKELQNRGKDFTQFINQLIGFNSNNIPNIFLIINKYSEDGIDNEQIQRIQVQLEEIKEFKGRMLKNIHIIRKIKNKEMIQQIFAEQPRKFLLQSLIKSDIFTLQSTNRIQFSSSHIVNDYLMNQSTCYFQELKKMSQNIKQLIDMKQIFNIFAEKQEEPNSSSNIPQSIEGLYDLYTLIISNKRSEIASTDEFQNFKKIYDYFLPYEEQLLSYFCMNNNLSAQITLFNLIIDYLQQTPQQKSTENKLNIYHSQQTTQPKPSENQQNKWVEIFSNITEFIIRVAEKIIFIKFSEKNSKIPMTIDPSKIIYQPLQFQNLINPLPIPKK</sequence>
<organism evidence="2 3">
    <name type="scientific">Paramecium sonneborni</name>
    <dbReference type="NCBI Taxonomy" id="65129"/>
    <lineage>
        <taxon>Eukaryota</taxon>
        <taxon>Sar</taxon>
        <taxon>Alveolata</taxon>
        <taxon>Ciliophora</taxon>
        <taxon>Intramacronucleata</taxon>
        <taxon>Oligohymenophorea</taxon>
        <taxon>Peniculida</taxon>
        <taxon>Parameciidae</taxon>
        <taxon>Paramecium</taxon>
    </lineage>
</organism>
<dbReference type="Pfam" id="PF01926">
    <property type="entry name" value="MMR_HSR1"/>
    <property type="match status" value="1"/>
</dbReference>
<gene>
    <name evidence="2" type="ORF">PSON_ATCC_30995.1.T0280001</name>
</gene>
<evidence type="ECO:0000259" key="1">
    <source>
        <dbReference type="Pfam" id="PF01926"/>
    </source>
</evidence>
<accession>A0A8S1M0J1</accession>
<dbReference type="EMBL" id="CAJJDN010000028">
    <property type="protein sequence ID" value="CAD8071323.1"/>
    <property type="molecule type" value="Genomic_DNA"/>
</dbReference>
<proteinExistence type="predicted"/>
<dbReference type="Proteomes" id="UP000692954">
    <property type="component" value="Unassembled WGS sequence"/>
</dbReference>
<keyword evidence="3" id="KW-1185">Reference proteome</keyword>
<dbReference type="GO" id="GO:0005525">
    <property type="term" value="F:GTP binding"/>
    <property type="evidence" value="ECO:0007669"/>
    <property type="project" value="InterPro"/>
</dbReference>